<dbReference type="GO" id="GO:0016787">
    <property type="term" value="F:hydrolase activity"/>
    <property type="evidence" value="ECO:0007669"/>
    <property type="project" value="UniProtKB-KW"/>
</dbReference>
<proteinExistence type="predicted"/>
<dbReference type="EMBL" id="BAABJQ010000033">
    <property type="protein sequence ID" value="GAA5198453.1"/>
    <property type="molecule type" value="Genomic_DNA"/>
</dbReference>
<evidence type="ECO:0000256" key="1">
    <source>
        <dbReference type="SAM" id="SignalP"/>
    </source>
</evidence>
<keyword evidence="1" id="KW-0732">Signal</keyword>
<dbReference type="SUPFAM" id="SSF53474">
    <property type="entry name" value="alpha/beta-Hydrolases"/>
    <property type="match status" value="1"/>
</dbReference>
<comment type="caution">
    <text evidence="3">The sequence shown here is derived from an EMBL/GenBank/DDBJ whole genome shotgun (WGS) entry which is preliminary data.</text>
</comment>
<name>A0ABP9SL60_9ACTN</name>
<feature type="chain" id="PRO_5047203749" evidence="1">
    <location>
        <begin position="25"/>
        <end position="283"/>
    </location>
</feature>
<keyword evidence="4" id="KW-1185">Reference proteome</keyword>
<protein>
    <submittedName>
        <fullName evidence="3">Alpha/beta hydrolase</fullName>
    </submittedName>
</protein>
<dbReference type="PANTHER" id="PTHR37017">
    <property type="entry name" value="AB HYDROLASE-1 DOMAIN-CONTAINING PROTEIN-RELATED"/>
    <property type="match status" value="1"/>
</dbReference>
<dbReference type="RefSeq" id="WP_345637434.1">
    <property type="nucleotide sequence ID" value="NZ_BAABJQ010000033.1"/>
</dbReference>
<dbReference type="PROSITE" id="PS51318">
    <property type="entry name" value="TAT"/>
    <property type="match status" value="1"/>
</dbReference>
<accession>A0ABP9SL60</accession>
<keyword evidence="3" id="KW-0378">Hydrolase</keyword>
<dbReference type="PANTHER" id="PTHR37017:SF11">
    <property type="entry name" value="ESTERASE_LIPASE_THIOESTERASE DOMAIN-CONTAINING PROTEIN"/>
    <property type="match status" value="1"/>
</dbReference>
<evidence type="ECO:0000313" key="3">
    <source>
        <dbReference type="EMBL" id="GAA5198453.1"/>
    </source>
</evidence>
<dbReference type="InterPro" id="IPR000073">
    <property type="entry name" value="AB_hydrolase_1"/>
</dbReference>
<evidence type="ECO:0000259" key="2">
    <source>
        <dbReference type="Pfam" id="PF12697"/>
    </source>
</evidence>
<dbReference type="InterPro" id="IPR029058">
    <property type="entry name" value="AB_hydrolase_fold"/>
</dbReference>
<feature type="signal peptide" evidence="1">
    <location>
        <begin position="1"/>
        <end position="24"/>
    </location>
</feature>
<sequence length="283" mass="29175">MSRRSALTARAAVVAGVVALGAAAAGITAAAAAPSHQGARPDRTAKPTIVLVHGAWADSSGWNDEITRLTHLGYPVLTESTPLRGLTSDADHLRARLQTISGPIVLVGHSYGGAVITNAARGVPNVKALVYAAAFVPAANESLQMILAEHPGSHIDGTKLDVVPVANAAADGGQDADLYIKPADFRDIFAGDVSAQRSALEAATQRPLANTAFAQLSGAPAYADVPSWDLISLDDHAIPASAQLFMARRAGAHLESIHSAHDIMISHPTAVEHLIIEAANAVS</sequence>
<gene>
    <name evidence="3" type="ORF">GCM10023322_71930</name>
</gene>
<feature type="domain" description="AB hydrolase-1" evidence="2">
    <location>
        <begin position="49"/>
        <end position="271"/>
    </location>
</feature>
<dbReference type="Gene3D" id="3.40.50.1820">
    <property type="entry name" value="alpha/beta hydrolase"/>
    <property type="match status" value="1"/>
</dbReference>
<reference evidence="4" key="1">
    <citation type="journal article" date="2019" name="Int. J. Syst. Evol. Microbiol.">
        <title>The Global Catalogue of Microorganisms (GCM) 10K type strain sequencing project: providing services to taxonomists for standard genome sequencing and annotation.</title>
        <authorList>
            <consortium name="The Broad Institute Genomics Platform"/>
            <consortium name="The Broad Institute Genome Sequencing Center for Infectious Disease"/>
            <person name="Wu L."/>
            <person name="Ma J."/>
        </authorList>
    </citation>
    <scope>NUCLEOTIDE SEQUENCE [LARGE SCALE GENOMIC DNA]</scope>
    <source>
        <strain evidence="4">JCM 18304</strain>
    </source>
</reference>
<dbReference type="InterPro" id="IPR006311">
    <property type="entry name" value="TAT_signal"/>
</dbReference>
<dbReference type="InterPro" id="IPR052897">
    <property type="entry name" value="Sec-Metab_Biosynth_Hydrolase"/>
</dbReference>
<dbReference type="Pfam" id="PF12697">
    <property type="entry name" value="Abhydrolase_6"/>
    <property type="match status" value="1"/>
</dbReference>
<organism evidence="3 4">
    <name type="scientific">Rugosimonospora acidiphila</name>
    <dbReference type="NCBI Taxonomy" id="556531"/>
    <lineage>
        <taxon>Bacteria</taxon>
        <taxon>Bacillati</taxon>
        <taxon>Actinomycetota</taxon>
        <taxon>Actinomycetes</taxon>
        <taxon>Micromonosporales</taxon>
        <taxon>Micromonosporaceae</taxon>
        <taxon>Rugosimonospora</taxon>
    </lineage>
</organism>
<evidence type="ECO:0000313" key="4">
    <source>
        <dbReference type="Proteomes" id="UP001501570"/>
    </source>
</evidence>
<dbReference type="Proteomes" id="UP001501570">
    <property type="component" value="Unassembled WGS sequence"/>
</dbReference>